<accession>A0A8H8CS82</accession>
<dbReference type="InterPro" id="IPR015943">
    <property type="entry name" value="WD40/YVTN_repeat-like_dom_sf"/>
</dbReference>
<proteinExistence type="predicted"/>
<evidence type="ECO:0008006" key="6">
    <source>
        <dbReference type="Google" id="ProtNLM"/>
    </source>
</evidence>
<evidence type="ECO:0000256" key="2">
    <source>
        <dbReference type="ARBA" id="ARBA00022737"/>
    </source>
</evidence>
<evidence type="ECO:0000256" key="4">
    <source>
        <dbReference type="SAM" id="Coils"/>
    </source>
</evidence>
<feature type="repeat" description="WD" evidence="3">
    <location>
        <begin position="25"/>
        <end position="60"/>
    </location>
</feature>
<dbReference type="SUPFAM" id="SSF50978">
    <property type="entry name" value="WD40 repeat-like"/>
    <property type="match status" value="1"/>
</dbReference>
<keyword evidence="2" id="KW-0677">Repeat</keyword>
<feature type="coiled-coil region" evidence="4">
    <location>
        <begin position="447"/>
        <end position="481"/>
    </location>
</feature>
<dbReference type="EMBL" id="JAFIQS010000001">
    <property type="protein sequence ID" value="KAG5174889.1"/>
    <property type="molecule type" value="Genomic_DNA"/>
</dbReference>
<keyword evidence="4" id="KW-0175">Coiled coil</keyword>
<name>A0A8H8CS82_PSICU</name>
<dbReference type="PROSITE" id="PS00678">
    <property type="entry name" value="WD_REPEATS_1"/>
    <property type="match status" value="1"/>
</dbReference>
<dbReference type="Gene3D" id="2.130.10.10">
    <property type="entry name" value="YVTN repeat-like/Quinoprotein amine dehydrogenase"/>
    <property type="match status" value="2"/>
</dbReference>
<dbReference type="InterPro" id="IPR019775">
    <property type="entry name" value="WD40_repeat_CS"/>
</dbReference>
<dbReference type="PANTHER" id="PTHR22847">
    <property type="entry name" value="WD40 REPEAT PROTEIN"/>
    <property type="match status" value="1"/>
</dbReference>
<dbReference type="SMART" id="SM00320">
    <property type="entry name" value="WD40"/>
    <property type="match status" value="7"/>
</dbReference>
<feature type="repeat" description="WD" evidence="3">
    <location>
        <begin position="241"/>
        <end position="282"/>
    </location>
</feature>
<evidence type="ECO:0000256" key="1">
    <source>
        <dbReference type="ARBA" id="ARBA00022574"/>
    </source>
</evidence>
<gene>
    <name evidence="5" type="ORF">JR316_001558</name>
</gene>
<organism evidence="5">
    <name type="scientific">Psilocybe cubensis</name>
    <name type="common">Psychedelic mushroom</name>
    <name type="synonym">Stropharia cubensis</name>
    <dbReference type="NCBI Taxonomy" id="181762"/>
    <lineage>
        <taxon>Eukaryota</taxon>
        <taxon>Fungi</taxon>
        <taxon>Dikarya</taxon>
        <taxon>Basidiomycota</taxon>
        <taxon>Agaricomycotina</taxon>
        <taxon>Agaricomycetes</taxon>
        <taxon>Agaricomycetidae</taxon>
        <taxon>Agaricales</taxon>
        <taxon>Agaricineae</taxon>
        <taxon>Strophariaceae</taxon>
        <taxon>Psilocybe</taxon>
    </lineage>
</organism>
<keyword evidence="1 3" id="KW-0853">WD repeat</keyword>
<dbReference type="InterPro" id="IPR001680">
    <property type="entry name" value="WD40_rpt"/>
</dbReference>
<comment type="caution">
    <text evidence="5">The sequence shown here is derived from an EMBL/GenBank/DDBJ whole genome shotgun (WGS) entry which is preliminary data.</text>
</comment>
<feature type="repeat" description="WD" evidence="3">
    <location>
        <begin position="62"/>
        <end position="103"/>
    </location>
</feature>
<evidence type="ECO:0000256" key="3">
    <source>
        <dbReference type="PROSITE-ProRule" id="PRU00221"/>
    </source>
</evidence>
<dbReference type="GO" id="GO:1990234">
    <property type="term" value="C:transferase complex"/>
    <property type="evidence" value="ECO:0007669"/>
    <property type="project" value="UniProtKB-ARBA"/>
</dbReference>
<reference evidence="5" key="1">
    <citation type="submission" date="2021-02" db="EMBL/GenBank/DDBJ databases">
        <title>Psilocybe cubensis genome.</title>
        <authorList>
            <person name="Mckernan K.J."/>
            <person name="Crawford S."/>
            <person name="Trippe A."/>
            <person name="Kane L.T."/>
            <person name="Mclaughlin S."/>
        </authorList>
    </citation>
    <scope>NUCLEOTIDE SEQUENCE [LARGE SCALE GENOMIC DNA]</scope>
    <source>
        <strain evidence="5">MGC-MH-2018</strain>
    </source>
</reference>
<dbReference type="PROSITE" id="PS50082">
    <property type="entry name" value="WD_REPEATS_2"/>
    <property type="match status" value="3"/>
</dbReference>
<dbReference type="PRINTS" id="PR00320">
    <property type="entry name" value="GPROTEINBRPT"/>
</dbReference>
<dbReference type="InterPro" id="IPR036322">
    <property type="entry name" value="WD40_repeat_dom_sf"/>
</dbReference>
<evidence type="ECO:0000313" key="5">
    <source>
        <dbReference type="EMBL" id="KAG5174889.1"/>
    </source>
</evidence>
<dbReference type="PROSITE" id="PS50294">
    <property type="entry name" value="WD_REPEATS_REGION"/>
    <property type="match status" value="2"/>
</dbReference>
<dbReference type="PANTHER" id="PTHR22847:SF637">
    <property type="entry name" value="WD REPEAT DOMAIN 5B"/>
    <property type="match status" value="1"/>
</dbReference>
<protein>
    <recommendedName>
        <fullName evidence="6">WD40 repeat-like protein</fullName>
    </recommendedName>
</protein>
<sequence>MLSTSPKSPLQPTRYYPWKDWRGSIKEIAFFPDGKRIVTAGHDDNSTRVWDLESGEEDGEPFVGHSHITLAVAVSKTGNDVVTGGSDNKVLLWKESDRRTHKVLFAGPFSGSSGILSVAFSSTAYPMLVASSGTDGVTNIWEVKTDAYSNPKRAIRIPGCTITSIQFSPSHSGVIAVTCTLDKKIRIFNTYTGEQTNEMVGHSIYAHAFSWFPGGQRIASCGEKSIRIWDSRTGKEDGAPIYGHERLVKTISISPDGKYIASGSNDGTIRVWSVATRGQLGTQIAVDRVKIVRFSPDGKFLLSFSEGEGLQLWPMAHLEVEEGLKLTREVVDDLMVFSDEFRREIHNTLQEKFDDLSGSHQQDIASMEVLIEDAKNASRGRFDVLQNFLTELDAHQQGQFSSVSSELKGMADNQDKDFLALKDGLGNVAKQFETDIAEIKRAQERYATKQNKNIEEVQSELSAVRKEIGNLQKLIAEMNMNMYVLHLFSSLQRMPKRVIIQETAFRAVHWREIVTSSDRVASQIIYL</sequence>
<dbReference type="Pfam" id="PF00400">
    <property type="entry name" value="WD40"/>
    <property type="match status" value="5"/>
</dbReference>
<dbReference type="AlphaFoldDB" id="A0A8H8CS82"/>
<dbReference type="InterPro" id="IPR020472">
    <property type="entry name" value="WD40_PAC1"/>
</dbReference>
<dbReference type="CDD" id="cd00200">
    <property type="entry name" value="WD40"/>
    <property type="match status" value="1"/>
</dbReference>